<dbReference type="AlphaFoldDB" id="A0A1G1XWW3"/>
<evidence type="ECO:0000313" key="2">
    <source>
        <dbReference type="Proteomes" id="UP000178930"/>
    </source>
</evidence>
<dbReference type="Proteomes" id="UP000178930">
    <property type="component" value="Unassembled WGS sequence"/>
</dbReference>
<dbReference type="EMBL" id="MHIB01000015">
    <property type="protein sequence ID" value="OGY44528.1"/>
    <property type="molecule type" value="Genomic_DNA"/>
</dbReference>
<organism evidence="1 2">
    <name type="scientific">Candidatus Buchananbacteria bacterium RIFCSPHIGHO2_01_FULL_39_14</name>
    <dbReference type="NCBI Taxonomy" id="1797532"/>
    <lineage>
        <taxon>Bacteria</taxon>
        <taxon>Candidatus Buchananiibacteriota</taxon>
    </lineage>
</organism>
<accession>A0A1G1XWW3</accession>
<sequence length="690" mass="78098">MKRKVFFAGAIVSLFGAAIFCWQQGLISYWQNKFSQPAGPFNEFVLTVGDIFDSGDDPNEMIVDLVTEGKNWVSSTIMVSTADLLQPIGKLQTPTSRINWQQNSFEPVSIVFYYEDVVIEGEQIKMIRTFECSPSFILAIHPQTMVRNNKDKQEDYHRLRRDPAAIIWADQQAAKFQLILDYFSAPSEKNLYFNNQPYKSFDFKMSQPQARRLRSYVGVYVIFLEYTKSLVELDPQGFSVEAVKVSLPGQPPTNTFIQPTLSERLKNRQAALGQVVTKLNHIRQTWPAAYISYFLRHHPWQSVFRQISQNWPTLYFALLVLLAGYGFWQGCLRDVNQLINQGLMAGRVGITPRLMRQALWRLYRRHPVFFFFQPWARRLNLLVSQLCLEIKKDCLDQELTQQAQAAWGQITINLGSEAVALRGQYQVAVNPKASFHSRQLAIGQLENFLGKLVEQTASQAAMVLSKPVRPLEPGRQEQMVRQLVKDLADNFNLILVEEQLERVARLSKAKVRCLTSLIETIGGLGRGVIVALVNCNDLEAILDSRSDLVLAAMHRQWPTVKRVLGINEEVTNTENDTPLNQTKNFLSGRRVVLITASKLSQKKLVQVILELGAESCESIAANNIRRVQAAAEGGKLSGQLFVVAASSPHNVSNILRKIGVTFLWVNTYSPGFFRERLLERLSALSANGSL</sequence>
<comment type="caution">
    <text evidence="1">The sequence shown here is derived from an EMBL/GenBank/DDBJ whole genome shotgun (WGS) entry which is preliminary data.</text>
</comment>
<protein>
    <submittedName>
        <fullName evidence="1">Uncharacterized protein</fullName>
    </submittedName>
</protein>
<reference evidence="1 2" key="1">
    <citation type="journal article" date="2016" name="Nat. Commun.">
        <title>Thousands of microbial genomes shed light on interconnected biogeochemical processes in an aquifer system.</title>
        <authorList>
            <person name="Anantharaman K."/>
            <person name="Brown C.T."/>
            <person name="Hug L.A."/>
            <person name="Sharon I."/>
            <person name="Castelle C.J."/>
            <person name="Probst A.J."/>
            <person name="Thomas B.C."/>
            <person name="Singh A."/>
            <person name="Wilkins M.J."/>
            <person name="Karaoz U."/>
            <person name="Brodie E.L."/>
            <person name="Williams K.H."/>
            <person name="Hubbard S.S."/>
            <person name="Banfield J.F."/>
        </authorList>
    </citation>
    <scope>NUCLEOTIDE SEQUENCE [LARGE SCALE GENOMIC DNA]</scope>
</reference>
<gene>
    <name evidence="1" type="ORF">A2729_01715</name>
</gene>
<proteinExistence type="predicted"/>
<name>A0A1G1XWW3_9BACT</name>
<evidence type="ECO:0000313" key="1">
    <source>
        <dbReference type="EMBL" id="OGY44528.1"/>
    </source>
</evidence>